<gene>
    <name evidence="2" type="ORF">GPNADHDJ_02732</name>
</gene>
<dbReference type="AlphaFoldDB" id="A0AAX1IF46"/>
<evidence type="ECO:0008006" key="4">
    <source>
        <dbReference type="Google" id="ProtNLM"/>
    </source>
</evidence>
<proteinExistence type="predicted"/>
<evidence type="ECO:0000313" key="2">
    <source>
        <dbReference type="EMBL" id="QNG78516.1"/>
    </source>
</evidence>
<reference evidence="2 3" key="1">
    <citation type="submission" date="2020-08" db="EMBL/GenBank/DDBJ databases">
        <title>Phenotypic and transcriptomic analysis of seven clinical Stenotrophomonas maltophilia isolates identify a small set of shared and commonly regulated genes involved in biofilm lifestyle.</title>
        <authorList>
            <person name="Alio I."/>
            <person name="Gudzuhn M."/>
            <person name="Streit W."/>
        </authorList>
    </citation>
    <scope>NUCLEOTIDE SEQUENCE [LARGE SCALE GENOMIC DNA]</scope>
    <source>
        <strain evidence="2 3">UHH_SKK55</strain>
    </source>
</reference>
<protein>
    <recommendedName>
        <fullName evidence="4">Secreted protein</fullName>
    </recommendedName>
</protein>
<sequence>MNWNRLGCCALLLLAPLPALARGLHVNLIDYPSDEAGWDRAFALEDAVAGEFAAWCADTLCEGDYSNYRVMEFRCAVLAHRGTVQRCVWVVAASELEVEPDTGHVRIDNGSWVCPVEMQPGVPVDAFYASLEAPGGLTAPLPGLDHGIFDGLPECLRTQGRVG</sequence>
<evidence type="ECO:0000313" key="3">
    <source>
        <dbReference type="Proteomes" id="UP000515598"/>
    </source>
</evidence>
<accession>A0AAX1IF46</accession>
<name>A0AAX1IF46_STEMA</name>
<keyword evidence="1" id="KW-0732">Signal</keyword>
<dbReference type="RefSeq" id="WP_005419076.1">
    <property type="nucleotide sequence ID" value="NZ_CP040433.1"/>
</dbReference>
<dbReference type="Proteomes" id="UP000515598">
    <property type="component" value="Chromosome"/>
</dbReference>
<feature type="chain" id="PRO_5043903582" description="Secreted protein" evidence="1">
    <location>
        <begin position="22"/>
        <end position="163"/>
    </location>
</feature>
<dbReference type="EMBL" id="CP060025">
    <property type="protein sequence ID" value="QNG78516.1"/>
    <property type="molecule type" value="Genomic_DNA"/>
</dbReference>
<organism evidence="2 3">
    <name type="scientific">Stenotrophomonas maltophilia</name>
    <name type="common">Pseudomonas maltophilia</name>
    <name type="synonym">Xanthomonas maltophilia</name>
    <dbReference type="NCBI Taxonomy" id="40324"/>
    <lineage>
        <taxon>Bacteria</taxon>
        <taxon>Pseudomonadati</taxon>
        <taxon>Pseudomonadota</taxon>
        <taxon>Gammaproteobacteria</taxon>
        <taxon>Lysobacterales</taxon>
        <taxon>Lysobacteraceae</taxon>
        <taxon>Stenotrophomonas</taxon>
        <taxon>Stenotrophomonas maltophilia group</taxon>
    </lineage>
</organism>
<evidence type="ECO:0000256" key="1">
    <source>
        <dbReference type="SAM" id="SignalP"/>
    </source>
</evidence>
<feature type="signal peptide" evidence="1">
    <location>
        <begin position="1"/>
        <end position="21"/>
    </location>
</feature>